<dbReference type="SUPFAM" id="SSF53474">
    <property type="entry name" value="alpha/beta-Hydrolases"/>
    <property type="match status" value="1"/>
</dbReference>
<dbReference type="RefSeq" id="WP_183999812.1">
    <property type="nucleotide sequence ID" value="NZ_JACIEH010000003.1"/>
</dbReference>
<dbReference type="InterPro" id="IPR051218">
    <property type="entry name" value="Sec_MonoDiacylglyc_Lipase"/>
</dbReference>
<keyword evidence="3" id="KW-1185">Reference proteome</keyword>
<proteinExistence type="predicted"/>
<dbReference type="EMBL" id="JACIEH010000003">
    <property type="protein sequence ID" value="MBB4100528.1"/>
    <property type="molecule type" value="Genomic_DNA"/>
</dbReference>
<reference evidence="2 3" key="1">
    <citation type="submission" date="2020-08" db="EMBL/GenBank/DDBJ databases">
        <title>Genomic Encyclopedia of Type Strains, Phase IV (KMG-IV): sequencing the most valuable type-strain genomes for metagenomic binning, comparative biology and taxonomic classification.</title>
        <authorList>
            <person name="Goeker M."/>
        </authorList>
    </citation>
    <scope>NUCLEOTIDE SEQUENCE [LARGE SCALE GENOMIC DNA]</scope>
    <source>
        <strain evidence="2 3">DSM 101806</strain>
    </source>
</reference>
<dbReference type="PANTHER" id="PTHR45856:SF11">
    <property type="entry name" value="FUNGAL LIPASE-LIKE DOMAIN-CONTAINING PROTEIN"/>
    <property type="match status" value="1"/>
</dbReference>
<dbReference type="Gene3D" id="3.40.50.1820">
    <property type="entry name" value="alpha/beta hydrolase"/>
    <property type="match status" value="1"/>
</dbReference>
<name>A0A7W6JVW0_9SPHN</name>
<feature type="domain" description="Fungal lipase-type" evidence="1">
    <location>
        <begin position="81"/>
        <end position="216"/>
    </location>
</feature>
<dbReference type="GO" id="GO:0006629">
    <property type="term" value="P:lipid metabolic process"/>
    <property type="evidence" value="ECO:0007669"/>
    <property type="project" value="InterPro"/>
</dbReference>
<evidence type="ECO:0000259" key="1">
    <source>
        <dbReference type="Pfam" id="PF01764"/>
    </source>
</evidence>
<sequence length="320" mass="34612">MHDCMKRRLLYASSQAYQPGMQVHGRNVGWIEAPFVVRRETAIGNRQIDQALVGRTPEGVVVAFRGSLPPFFGDAHDGWDVVLDWLNDAFSLCVEDSHYGGGVHFGFAESMRRLWSDAGSGPGVRTAIQAMLDQSLLDRKTRRHLFLTGHSKGGALANLAALRAAQANEWADLPVSVATIAAARAGNADFAASYERTRIACLRYEMPGDVVPHLPLSPATPGWARRIAKGVFPRLAMGDYRPVGLLVTPPPAPKAGHQAWTGSRRPVRRLLDRRGSGLEALTPAILTAHAICPGSGYDRLICEGEGLGCDHGEAPARKRA</sequence>
<dbReference type="AlphaFoldDB" id="A0A7W6JVW0"/>
<comment type="caution">
    <text evidence="2">The sequence shown here is derived from an EMBL/GenBank/DDBJ whole genome shotgun (WGS) entry which is preliminary data.</text>
</comment>
<dbReference type="Proteomes" id="UP000557392">
    <property type="component" value="Unassembled WGS sequence"/>
</dbReference>
<dbReference type="InterPro" id="IPR029058">
    <property type="entry name" value="AB_hydrolase_fold"/>
</dbReference>
<evidence type="ECO:0000313" key="3">
    <source>
        <dbReference type="Proteomes" id="UP000557392"/>
    </source>
</evidence>
<dbReference type="Pfam" id="PF01764">
    <property type="entry name" value="Lipase_3"/>
    <property type="match status" value="1"/>
</dbReference>
<protein>
    <recommendedName>
        <fullName evidence="1">Fungal lipase-type domain-containing protein</fullName>
    </recommendedName>
</protein>
<organism evidence="2 3">
    <name type="scientific">Sphingomonas kyeonggiensis</name>
    <dbReference type="NCBI Taxonomy" id="1268553"/>
    <lineage>
        <taxon>Bacteria</taxon>
        <taxon>Pseudomonadati</taxon>
        <taxon>Pseudomonadota</taxon>
        <taxon>Alphaproteobacteria</taxon>
        <taxon>Sphingomonadales</taxon>
        <taxon>Sphingomonadaceae</taxon>
        <taxon>Sphingomonas</taxon>
    </lineage>
</organism>
<dbReference type="InterPro" id="IPR002921">
    <property type="entry name" value="Fungal_lipase-type"/>
</dbReference>
<evidence type="ECO:0000313" key="2">
    <source>
        <dbReference type="EMBL" id="MBB4100528.1"/>
    </source>
</evidence>
<gene>
    <name evidence="2" type="ORF">GGR46_004100</name>
</gene>
<dbReference type="PANTHER" id="PTHR45856">
    <property type="entry name" value="ALPHA/BETA-HYDROLASES SUPERFAMILY PROTEIN"/>
    <property type="match status" value="1"/>
</dbReference>
<accession>A0A7W6JVW0</accession>